<organism evidence="3 4">
    <name type="scientific">Pristionchus mayeri</name>
    <dbReference type="NCBI Taxonomy" id="1317129"/>
    <lineage>
        <taxon>Eukaryota</taxon>
        <taxon>Metazoa</taxon>
        <taxon>Ecdysozoa</taxon>
        <taxon>Nematoda</taxon>
        <taxon>Chromadorea</taxon>
        <taxon>Rhabditida</taxon>
        <taxon>Rhabditina</taxon>
        <taxon>Diplogasteromorpha</taxon>
        <taxon>Diplogasteroidea</taxon>
        <taxon>Neodiplogasteridae</taxon>
        <taxon>Pristionchus</taxon>
    </lineage>
</organism>
<evidence type="ECO:0000256" key="2">
    <source>
        <dbReference type="SAM" id="SignalP"/>
    </source>
</evidence>
<accession>A0AAN4ZF12</accession>
<reference evidence="4" key="1">
    <citation type="submission" date="2022-10" db="EMBL/GenBank/DDBJ databases">
        <title>Genome assembly of Pristionchus species.</title>
        <authorList>
            <person name="Yoshida K."/>
            <person name="Sommer R.J."/>
        </authorList>
    </citation>
    <scope>NUCLEOTIDE SEQUENCE [LARGE SCALE GENOMIC DNA]</scope>
    <source>
        <strain evidence="4">RS5460</strain>
    </source>
</reference>
<feature type="chain" id="PRO_5042888528" description="Wrt-10" evidence="2">
    <location>
        <begin position="17"/>
        <end position="249"/>
    </location>
</feature>
<keyword evidence="2" id="KW-0732">Signal</keyword>
<comment type="caution">
    <text evidence="3">The sequence shown here is derived from an EMBL/GenBank/DDBJ whole genome shotgun (WGS) entry which is preliminary data.</text>
</comment>
<evidence type="ECO:0008006" key="5">
    <source>
        <dbReference type="Google" id="ProtNLM"/>
    </source>
</evidence>
<name>A0AAN4ZF12_9BILA</name>
<feature type="region of interest" description="Disordered" evidence="1">
    <location>
        <begin position="200"/>
        <end position="249"/>
    </location>
</feature>
<dbReference type="AlphaFoldDB" id="A0AAN4ZF12"/>
<evidence type="ECO:0000256" key="1">
    <source>
        <dbReference type="SAM" id="MobiDB-lite"/>
    </source>
</evidence>
<evidence type="ECO:0000313" key="4">
    <source>
        <dbReference type="Proteomes" id="UP001328107"/>
    </source>
</evidence>
<feature type="compositionally biased region" description="Acidic residues" evidence="1">
    <location>
        <begin position="208"/>
        <end position="227"/>
    </location>
</feature>
<feature type="non-terminal residue" evidence="3">
    <location>
        <position position="1"/>
    </location>
</feature>
<sequence>LILSSLLLAALVAAESKTPIRGTKCAHNQVINRLTVYEDGAIEAECGPLPCGSSGHRCTDGTVACKGDTDIFNGMSWAPNGQSVLLRCCSLNVPKKIYVGTDLVTAGSFYVGGAISEKDKYGNGGDEYDFITNIRTEQGGVRVWVYRVMCEKEGVPAAVAAAPRPTAAPVPRPAEAAPAETNASRQEAFEARRRYLLERLSGQKETAQSEEIEDEGEEGEYEDEEEAPASTFNPLRYRPAVRGAKAPRV</sequence>
<proteinExistence type="predicted"/>
<dbReference type="EMBL" id="BTRK01000002">
    <property type="protein sequence ID" value="GMR37318.1"/>
    <property type="molecule type" value="Genomic_DNA"/>
</dbReference>
<feature type="signal peptide" evidence="2">
    <location>
        <begin position="1"/>
        <end position="16"/>
    </location>
</feature>
<feature type="region of interest" description="Disordered" evidence="1">
    <location>
        <begin position="160"/>
        <end position="186"/>
    </location>
</feature>
<protein>
    <recommendedName>
        <fullName evidence="5">Wrt-10</fullName>
    </recommendedName>
</protein>
<gene>
    <name evidence="3" type="ORF">PMAYCL1PPCAC_07513</name>
</gene>
<evidence type="ECO:0000313" key="3">
    <source>
        <dbReference type="EMBL" id="GMR37318.1"/>
    </source>
</evidence>
<keyword evidence="4" id="KW-1185">Reference proteome</keyword>
<dbReference type="Proteomes" id="UP001328107">
    <property type="component" value="Unassembled WGS sequence"/>
</dbReference>